<dbReference type="Proteomes" id="UP000827092">
    <property type="component" value="Unassembled WGS sequence"/>
</dbReference>
<gene>
    <name evidence="2" type="ORF">JTE90_019280</name>
</gene>
<organism evidence="2 3">
    <name type="scientific">Oedothorax gibbosus</name>
    <dbReference type="NCBI Taxonomy" id="931172"/>
    <lineage>
        <taxon>Eukaryota</taxon>
        <taxon>Metazoa</taxon>
        <taxon>Ecdysozoa</taxon>
        <taxon>Arthropoda</taxon>
        <taxon>Chelicerata</taxon>
        <taxon>Arachnida</taxon>
        <taxon>Araneae</taxon>
        <taxon>Araneomorphae</taxon>
        <taxon>Entelegynae</taxon>
        <taxon>Araneoidea</taxon>
        <taxon>Linyphiidae</taxon>
        <taxon>Erigoninae</taxon>
        <taxon>Oedothorax</taxon>
    </lineage>
</organism>
<feature type="signal peptide" evidence="1">
    <location>
        <begin position="1"/>
        <end position="22"/>
    </location>
</feature>
<feature type="chain" id="PRO_5043787094" evidence="1">
    <location>
        <begin position="23"/>
        <end position="136"/>
    </location>
</feature>
<sequence>MEKLACFMVLLICALSVVGSYGKSSKEIKACINETYTTSIGPEGYIDCVKTSGATDIPKMKQCFQDVMKKKNAVKVASNGQMTVDKDKFKEVGESWKKNNVGKAILECHKENKEDMYKEAGRCDQCVFEKIKKYCS</sequence>
<keyword evidence="1" id="KW-0732">Signal</keyword>
<evidence type="ECO:0000313" key="2">
    <source>
        <dbReference type="EMBL" id="KAG8188375.1"/>
    </source>
</evidence>
<accession>A0AAV6UXY6</accession>
<proteinExistence type="predicted"/>
<keyword evidence="3" id="KW-1185">Reference proteome</keyword>
<dbReference type="AlphaFoldDB" id="A0AAV6UXY6"/>
<evidence type="ECO:0000313" key="3">
    <source>
        <dbReference type="Proteomes" id="UP000827092"/>
    </source>
</evidence>
<dbReference type="EMBL" id="JAFNEN010000239">
    <property type="protein sequence ID" value="KAG8188375.1"/>
    <property type="molecule type" value="Genomic_DNA"/>
</dbReference>
<name>A0AAV6UXY6_9ARAC</name>
<protein>
    <submittedName>
        <fullName evidence="2">Uncharacterized protein</fullName>
    </submittedName>
</protein>
<comment type="caution">
    <text evidence="2">The sequence shown here is derived from an EMBL/GenBank/DDBJ whole genome shotgun (WGS) entry which is preliminary data.</text>
</comment>
<reference evidence="2 3" key="1">
    <citation type="journal article" date="2022" name="Nat. Ecol. Evol.">
        <title>A masculinizing supergene underlies an exaggerated male reproductive morph in a spider.</title>
        <authorList>
            <person name="Hendrickx F."/>
            <person name="De Corte Z."/>
            <person name="Sonet G."/>
            <person name="Van Belleghem S.M."/>
            <person name="Kostlbacher S."/>
            <person name="Vangestel C."/>
        </authorList>
    </citation>
    <scope>NUCLEOTIDE SEQUENCE [LARGE SCALE GENOMIC DNA]</scope>
    <source>
        <strain evidence="2">W744_W776</strain>
    </source>
</reference>
<evidence type="ECO:0000256" key="1">
    <source>
        <dbReference type="SAM" id="SignalP"/>
    </source>
</evidence>